<evidence type="ECO:0000313" key="1">
    <source>
        <dbReference type="EMBL" id="QPJ62645.1"/>
    </source>
</evidence>
<protein>
    <recommendedName>
        <fullName evidence="3">Response regulatory domain-containing protein</fullName>
    </recommendedName>
</protein>
<accession>A0A7T0G0L7</accession>
<dbReference type="Proteomes" id="UP000594688">
    <property type="component" value="Chromosome"/>
</dbReference>
<reference evidence="1 2" key="1">
    <citation type="submission" date="2020-02" db="EMBL/GenBank/DDBJ databases">
        <title>Genomic and physiological characterization of two novel Nitrospinaceae genera.</title>
        <authorList>
            <person name="Mueller A.J."/>
            <person name="Jung M.-Y."/>
            <person name="Strachan C.R."/>
            <person name="Herbold C.W."/>
            <person name="Kirkegaard R.H."/>
            <person name="Daims H."/>
        </authorList>
    </citation>
    <scope>NUCLEOTIDE SEQUENCE [LARGE SCALE GENOMIC DNA]</scope>
    <source>
        <strain evidence="1">EB</strain>
    </source>
</reference>
<dbReference type="EMBL" id="CP048685">
    <property type="protein sequence ID" value="QPJ62645.1"/>
    <property type="molecule type" value="Genomic_DNA"/>
</dbReference>
<name>A0A7T0G0L7_9BACT</name>
<dbReference type="AlphaFoldDB" id="A0A7T0G0L7"/>
<dbReference type="InterPro" id="IPR011006">
    <property type="entry name" value="CheY-like_superfamily"/>
</dbReference>
<proteinExistence type="predicted"/>
<dbReference type="KEGG" id="nli:G3M70_12480"/>
<evidence type="ECO:0000313" key="2">
    <source>
        <dbReference type="Proteomes" id="UP000594688"/>
    </source>
</evidence>
<dbReference type="SUPFAM" id="SSF52172">
    <property type="entry name" value="CheY-like"/>
    <property type="match status" value="1"/>
</dbReference>
<gene>
    <name evidence="1" type="ORF">G3M70_12480</name>
</gene>
<evidence type="ECO:0008006" key="3">
    <source>
        <dbReference type="Google" id="ProtNLM"/>
    </source>
</evidence>
<sequence length="138" mass="15496">MSTTPYARILFIHSHRQEALAAALILSRIGPQVQLSAKAWEGCHLASHGLFDLIVVDDSLEEIPINELFFKLSFENRKSTLILSDNKEFISNPGVNFPGALDVLKKTSRPMELVATICEILINKFEKEHQEAPQLIIN</sequence>
<organism evidence="1 2">
    <name type="scientific">Candidatus Nitronauta litoralis</name>
    <dbReference type="NCBI Taxonomy" id="2705533"/>
    <lineage>
        <taxon>Bacteria</taxon>
        <taxon>Pseudomonadati</taxon>
        <taxon>Nitrospinota/Tectimicrobiota group</taxon>
        <taxon>Nitrospinota</taxon>
        <taxon>Nitrospinia</taxon>
        <taxon>Nitrospinales</taxon>
        <taxon>Nitrospinaceae</taxon>
        <taxon>Candidatus Nitronauta</taxon>
    </lineage>
</organism>